<organism evidence="3 4">
    <name type="scientific">Spiroplasma platyhelix PALS-1</name>
    <dbReference type="NCBI Taxonomy" id="1276218"/>
    <lineage>
        <taxon>Bacteria</taxon>
        <taxon>Bacillati</taxon>
        <taxon>Mycoplasmatota</taxon>
        <taxon>Mollicutes</taxon>
        <taxon>Entomoplasmatales</taxon>
        <taxon>Spiroplasmataceae</taxon>
        <taxon>Spiroplasma</taxon>
    </lineage>
</organism>
<dbReference type="InterPro" id="IPR005235">
    <property type="entry name" value="YmdB-like"/>
</dbReference>
<feature type="binding site" evidence="2">
    <location>
        <position position="44"/>
    </location>
    <ligand>
        <name>Fe cation</name>
        <dbReference type="ChEBI" id="CHEBI:24875"/>
        <label>1</label>
    </ligand>
</feature>
<gene>
    <name evidence="3" type="ORF">HER12_01535</name>
</gene>
<dbReference type="RefSeq" id="WP_168104905.1">
    <property type="nucleotide sequence ID" value="NZ_CP051215.1"/>
</dbReference>
<dbReference type="Gene3D" id="3.60.21.10">
    <property type="match status" value="1"/>
</dbReference>
<evidence type="ECO:0000256" key="2">
    <source>
        <dbReference type="PIRSR" id="PIRSR004789-51"/>
    </source>
</evidence>
<feature type="binding site" evidence="2">
    <location>
        <position position="8"/>
    </location>
    <ligand>
        <name>Fe cation</name>
        <dbReference type="ChEBI" id="CHEBI:24875"/>
        <label>1</label>
    </ligand>
</feature>
<evidence type="ECO:0000256" key="1">
    <source>
        <dbReference type="PIRSR" id="PIRSR004789-50"/>
    </source>
</evidence>
<accession>A0A846U978</accession>
<dbReference type="AlphaFoldDB" id="A0A846U978"/>
<dbReference type="InterPro" id="IPR029052">
    <property type="entry name" value="Metallo-depent_PP-like"/>
</dbReference>
<sequence>MKFLIIGDIYSAEGRTMVKQWIPEIKDYLAQQNQTLDFIIANGENITHGKSISLQHYKELKKLGVDVITSGNHIFAPTTNVVSYIDDHKDLLRPLNYNPYQPGNGTVLVTKNKKKIRVTNMIGRTFMDRSDNPYFALETLLDLEKNNKKERSDIHIIDFHAEATAEKIAYAWYFDGKISCLVGTHTHVQTADNRLLPKGTAFISDIGMTGVYDSIIGAKPEEVIYRERTALPAKFQPASGKGQFCAVVLTIDDTTNKALKLERIFIKPDSNQIVLY</sequence>
<dbReference type="GO" id="GO:0004113">
    <property type="term" value="F:2',3'-cyclic-nucleotide 3'-phosphodiesterase activity"/>
    <property type="evidence" value="ECO:0007669"/>
    <property type="project" value="TreeGrafter"/>
</dbReference>
<dbReference type="CDD" id="cd07382">
    <property type="entry name" value="MPP_DR1281"/>
    <property type="match status" value="1"/>
</dbReference>
<feature type="binding site" evidence="2">
    <location>
        <position position="45"/>
    </location>
    <ligand>
        <name>Fe cation</name>
        <dbReference type="ChEBI" id="CHEBI:24875"/>
        <label>1</label>
    </ligand>
</feature>
<comment type="caution">
    <text evidence="3">The sequence shown here is derived from an EMBL/GenBank/DDBJ whole genome shotgun (WGS) entry which is preliminary data.</text>
</comment>
<name>A0A846U978_9MOLU</name>
<dbReference type="Pfam" id="PF13277">
    <property type="entry name" value="YmdB"/>
    <property type="match status" value="1"/>
</dbReference>
<dbReference type="PANTHER" id="PTHR36303:SF1">
    <property type="entry name" value="2',3'-CYCLIC-NUCLEOTIDE 2'-PHOSPHODIESTERASE"/>
    <property type="match status" value="1"/>
</dbReference>
<evidence type="ECO:0000313" key="4">
    <source>
        <dbReference type="Proteomes" id="UP000584587"/>
    </source>
</evidence>
<reference evidence="3 4" key="1">
    <citation type="submission" date="2020-04" db="EMBL/GenBank/DDBJ databases">
        <title>Complete genome sequence of Spiroplasma platyhelix ATCC 51748, an insect isolate.</title>
        <authorList>
            <person name="Green E.A."/>
            <person name="Klassen J.L."/>
        </authorList>
    </citation>
    <scope>NUCLEOTIDE SEQUENCE [LARGE SCALE GENOMIC DNA]</scope>
    <source>
        <strain evidence="3 4">PALS-1</strain>
    </source>
</reference>
<proteinExistence type="predicted"/>
<keyword evidence="2" id="KW-0479">Metal-binding</keyword>
<dbReference type="NCBIfam" id="TIGR00282">
    <property type="entry name" value="TIGR00282 family metallophosphoesterase"/>
    <property type="match status" value="1"/>
</dbReference>
<dbReference type="PANTHER" id="PTHR36303">
    <property type="entry name" value="2',3'-CYCLIC-NUCLEOTIDE 2'-PHOSPHODIESTERASE"/>
    <property type="match status" value="1"/>
</dbReference>
<dbReference type="Proteomes" id="UP000584587">
    <property type="component" value="Unassembled WGS sequence"/>
</dbReference>
<dbReference type="SUPFAM" id="SSF56300">
    <property type="entry name" value="Metallo-dependent phosphatases"/>
    <property type="match status" value="1"/>
</dbReference>
<dbReference type="PIRSF" id="PIRSF004789">
    <property type="entry name" value="DR1281"/>
    <property type="match status" value="1"/>
</dbReference>
<protein>
    <submittedName>
        <fullName evidence="3">TIGR00282 family metallophosphoesterase</fullName>
    </submittedName>
</protein>
<feature type="binding site" evidence="2">
    <location>
        <position position="185"/>
    </location>
    <ligand>
        <name>Fe cation</name>
        <dbReference type="ChEBI" id="CHEBI:24875"/>
        <label>2</label>
    </ligand>
</feature>
<dbReference type="GO" id="GO:0046872">
    <property type="term" value="F:metal ion binding"/>
    <property type="evidence" value="ECO:0007669"/>
    <property type="project" value="UniProtKB-KW"/>
</dbReference>
<evidence type="ECO:0000313" key="3">
    <source>
        <dbReference type="EMBL" id="NKE38433.1"/>
    </source>
</evidence>
<feature type="binding site" evidence="2">
    <location>
        <position position="72"/>
    </location>
    <ligand>
        <name>Fe cation</name>
        <dbReference type="ChEBI" id="CHEBI:24875"/>
        <label>2</label>
    </ligand>
</feature>
<keyword evidence="4" id="KW-1185">Reference proteome</keyword>
<feature type="binding site" evidence="2">
    <location>
        <position position="44"/>
    </location>
    <ligand>
        <name>Fe cation</name>
        <dbReference type="ChEBI" id="CHEBI:24875"/>
        <label>2</label>
    </ligand>
</feature>
<feature type="binding site" evidence="2">
    <location>
        <position position="187"/>
    </location>
    <ligand>
        <name>Fe cation</name>
        <dbReference type="ChEBI" id="CHEBI:24875"/>
        <label>1</label>
    </ligand>
</feature>
<feature type="binding site" evidence="2">
    <location>
        <position position="160"/>
    </location>
    <ligand>
        <name>Fe cation</name>
        <dbReference type="ChEBI" id="CHEBI:24875"/>
        <label>2</label>
    </ligand>
</feature>
<feature type="active site" description="Proton donor" evidence="1">
    <location>
        <position position="73"/>
    </location>
</feature>
<dbReference type="EMBL" id="JAAVVK010000001">
    <property type="protein sequence ID" value="NKE38433.1"/>
    <property type="molecule type" value="Genomic_DNA"/>
</dbReference>